<dbReference type="Pfam" id="PF06114">
    <property type="entry name" value="Peptidase_M78"/>
    <property type="match status" value="1"/>
</dbReference>
<evidence type="ECO:0000313" key="2">
    <source>
        <dbReference type="EMBL" id="PIO42954.1"/>
    </source>
</evidence>
<sequence length="132" mass="14290">MTITLGRISSHGSSPLTCMTGGRAISAPVCHVVILLGREDSGGTGKEVTEIQLVVNCRHPKAADATSSLAVDEKEIEANQFAAEILMPKRFLLRELADNPIDLESDEDILRLSAKYAVSSQAMTYRIANIFM</sequence>
<dbReference type="InterPro" id="IPR010359">
    <property type="entry name" value="IrrE_HExxH"/>
</dbReference>
<evidence type="ECO:0000313" key="3">
    <source>
        <dbReference type="Proteomes" id="UP000232163"/>
    </source>
</evidence>
<dbReference type="AlphaFoldDB" id="A0A2N9VTY6"/>
<reference evidence="2 3" key="1">
    <citation type="journal article" date="2017" name="Int J Environ Stud">
        <title>Does the Miocene-Pliocene relict legume Oxytropis triphylla form nitrogen-fixing nodules with a combination of bacterial strains?</title>
        <authorList>
            <person name="Safronova V."/>
            <person name="Belimov A."/>
            <person name="Sazanova A."/>
            <person name="Kuznetsova I."/>
            <person name="Popova J."/>
            <person name="Andronov E."/>
            <person name="Verkhozina A."/>
            <person name="Tikhonovich I."/>
        </authorList>
    </citation>
    <scope>NUCLEOTIDE SEQUENCE [LARGE SCALE GENOMIC DNA]</scope>
    <source>
        <strain evidence="2 3">Tri-38</strain>
    </source>
</reference>
<protein>
    <recommendedName>
        <fullName evidence="1">IrrE N-terminal-like domain-containing protein</fullName>
    </recommendedName>
</protein>
<dbReference type="EMBL" id="MZMT01000049">
    <property type="protein sequence ID" value="PIO42954.1"/>
    <property type="molecule type" value="Genomic_DNA"/>
</dbReference>
<name>A0A2N9VTY6_9HYPH</name>
<comment type="caution">
    <text evidence="2">The sequence shown here is derived from an EMBL/GenBank/DDBJ whole genome shotgun (WGS) entry which is preliminary data.</text>
</comment>
<dbReference type="Proteomes" id="UP000232163">
    <property type="component" value="Unassembled WGS sequence"/>
</dbReference>
<organism evidence="2 3">
    <name type="scientific">Phyllobacterium zundukense</name>
    <dbReference type="NCBI Taxonomy" id="1867719"/>
    <lineage>
        <taxon>Bacteria</taxon>
        <taxon>Pseudomonadati</taxon>
        <taxon>Pseudomonadota</taxon>
        <taxon>Alphaproteobacteria</taxon>
        <taxon>Hyphomicrobiales</taxon>
        <taxon>Phyllobacteriaceae</taxon>
        <taxon>Phyllobacterium</taxon>
    </lineage>
</organism>
<proteinExistence type="predicted"/>
<evidence type="ECO:0000259" key="1">
    <source>
        <dbReference type="Pfam" id="PF06114"/>
    </source>
</evidence>
<feature type="domain" description="IrrE N-terminal-like" evidence="1">
    <location>
        <begin position="59"/>
        <end position="127"/>
    </location>
</feature>
<keyword evidence="3" id="KW-1185">Reference proteome</keyword>
<gene>
    <name evidence="2" type="ORF">B5P45_21210</name>
</gene>
<accession>A0A2N9VTY6</accession>